<gene>
    <name evidence="2" type="ORF">L207DRAFT_530194</name>
</gene>
<evidence type="ECO:0000313" key="3">
    <source>
        <dbReference type="Proteomes" id="UP000235786"/>
    </source>
</evidence>
<organism evidence="2 3">
    <name type="scientific">Hyaloscypha variabilis (strain UAMH 11265 / GT02V1 / F)</name>
    <name type="common">Meliniomyces variabilis</name>
    <dbReference type="NCBI Taxonomy" id="1149755"/>
    <lineage>
        <taxon>Eukaryota</taxon>
        <taxon>Fungi</taxon>
        <taxon>Dikarya</taxon>
        <taxon>Ascomycota</taxon>
        <taxon>Pezizomycotina</taxon>
        <taxon>Leotiomycetes</taxon>
        <taxon>Helotiales</taxon>
        <taxon>Hyaloscyphaceae</taxon>
        <taxon>Hyaloscypha</taxon>
        <taxon>Hyaloscypha variabilis</taxon>
    </lineage>
</organism>
<dbReference type="Pfam" id="PF06985">
    <property type="entry name" value="HET"/>
    <property type="match status" value="1"/>
</dbReference>
<feature type="domain" description="Heterokaryon incompatibility" evidence="1">
    <location>
        <begin position="42"/>
        <end position="201"/>
    </location>
</feature>
<accession>A0A2J6RJN6</accession>
<dbReference type="OrthoDB" id="2288928at2759"/>
<dbReference type="Pfam" id="PF26639">
    <property type="entry name" value="Het-6_barrel"/>
    <property type="match status" value="1"/>
</dbReference>
<dbReference type="PANTHER" id="PTHR24148">
    <property type="entry name" value="ANKYRIN REPEAT DOMAIN-CONTAINING PROTEIN 39 HOMOLOG-RELATED"/>
    <property type="match status" value="1"/>
</dbReference>
<evidence type="ECO:0000313" key="2">
    <source>
        <dbReference type="EMBL" id="PMD38719.1"/>
    </source>
</evidence>
<dbReference type="PANTHER" id="PTHR24148:SF64">
    <property type="entry name" value="HETEROKARYON INCOMPATIBILITY DOMAIN-CONTAINING PROTEIN"/>
    <property type="match status" value="1"/>
</dbReference>
<dbReference type="InterPro" id="IPR052895">
    <property type="entry name" value="HetReg/Transcr_Mod"/>
</dbReference>
<reference evidence="2 3" key="1">
    <citation type="submission" date="2016-04" db="EMBL/GenBank/DDBJ databases">
        <title>A degradative enzymes factory behind the ericoid mycorrhizal symbiosis.</title>
        <authorList>
            <consortium name="DOE Joint Genome Institute"/>
            <person name="Martino E."/>
            <person name="Morin E."/>
            <person name="Grelet G."/>
            <person name="Kuo A."/>
            <person name="Kohler A."/>
            <person name="Daghino S."/>
            <person name="Barry K."/>
            <person name="Choi C."/>
            <person name="Cichocki N."/>
            <person name="Clum A."/>
            <person name="Copeland A."/>
            <person name="Hainaut M."/>
            <person name="Haridas S."/>
            <person name="Labutti K."/>
            <person name="Lindquist E."/>
            <person name="Lipzen A."/>
            <person name="Khouja H.-R."/>
            <person name="Murat C."/>
            <person name="Ohm R."/>
            <person name="Olson A."/>
            <person name="Spatafora J."/>
            <person name="Veneault-Fourrey C."/>
            <person name="Henrissat B."/>
            <person name="Grigoriev I."/>
            <person name="Martin F."/>
            <person name="Perotto S."/>
        </authorList>
    </citation>
    <scope>NUCLEOTIDE SEQUENCE [LARGE SCALE GENOMIC DNA]</scope>
    <source>
        <strain evidence="2 3">F</strain>
    </source>
</reference>
<name>A0A2J6RJN6_HYAVF</name>
<evidence type="ECO:0000259" key="1">
    <source>
        <dbReference type="Pfam" id="PF06985"/>
    </source>
</evidence>
<dbReference type="EMBL" id="KZ613947">
    <property type="protein sequence ID" value="PMD38719.1"/>
    <property type="molecule type" value="Genomic_DNA"/>
</dbReference>
<dbReference type="InterPro" id="IPR010730">
    <property type="entry name" value="HET"/>
</dbReference>
<dbReference type="Proteomes" id="UP000235786">
    <property type="component" value="Unassembled WGS sequence"/>
</dbReference>
<dbReference type="STRING" id="1149755.A0A2J6RJN6"/>
<proteinExistence type="predicted"/>
<protein>
    <submittedName>
        <fullName evidence="2">HET-domain-containing protein</fullName>
    </submittedName>
</protein>
<dbReference type="AlphaFoldDB" id="A0A2J6RJN6"/>
<keyword evidence="3" id="KW-1185">Reference proteome</keyword>
<sequence length="607" mass="68203">MPRYPYKPLGPQYIRVLELHPGSIDAPLVCNIVTQPIDGNPYDALSYVWGDPTPVALVKCIDEADEGELGIGHGLAQALIAFRLPKHTRCIWIDALCINQNDVAERQSQVRLMGAVYGNAKYVLCWLGPFNDQDAESRARLAVRFLRAFNDSPDGHLQAARDHLHSGEDVEETDGQLLKSWLAIKELFDLEYFHRAWIIQEVGLAQHARFFWGRQDVWLDWSEVAAFSSFMDANGASVINTLQLKSWVANHINLVWATDYDGKPVHTFVEVLHWARVHRSTDPRDYIYALLSHPSAKVDGKLLVQPNYTITTAQAYIQLAMNVIDRTKSLQILAFVDHHEEAGLLTLPTWVPDWHALNLVAPLRCPTNAASPTDESFSFMGSGNGVVLKCHGIFVDTLRAMSNMVEPSELTVTTLEKEMKKRIPFLIDHIWTKTVVEPGIPLASVGEFLASLSLVLTGGYRENLDSTSGESREQQRSDFAAWILEYERIRLPGHSDGLYSSLPPEDKDLVDDMAAKGSAHQFIQDMTWTSMCRKVFRTEAGHIGLGPRIMKEDDVCVVVRGAVYPLILRRCDASFQLIGPALLYGFMSGEAEQLRLNRTTHEEFEII</sequence>